<sequence>MSSSIAGQVFSFAERSHGRAMALLALLALLCFMPGFVGLQPMDRDEPRFAQATKQMLETGDFVDIRFQTEARFKKPVGIYWMQSAAVAAGEALGVPDARRSIWLYRIPSLLGAILTVLLTYVAAAGLTTRRAAFMAGALMAGVILLGVEARLAKTDAVVAATVCLSMAALARAWVRRAEPECRLSWGWTLAFWISIGVGVLVKGPVTPAVPLLASIVLAVSERRAGWLKRLRPLTGFAIVALIAAPWLVAITFKSGGAFFAESVGQDMLAKVGSGQESHFGYPGTYLAVFMGTAWPLSLFVLLALPFAWRFRGDPAVLFCLAWAVPMWIVFELVPTKLPHYVLPLYPALAILVAVAAEKQKLPREGWVPRVVMGLLPGLVLILAVAATAGLVWLDRVVPIAALAVFVAALAVGVLAWRAYFAGAFGTAALRAAAAAALLSWGAFAFAAPLFRSVAISPRLVAATASAGCQPVGYATAGYREPSLVFLTSTDLVMTDGAGAADFVQKGGCRIAFVEKRLEPAFVAAGIGAGVSPKLLSRVEGINLNGGRRLDIGVYLGQ</sequence>
<proteinExistence type="predicted"/>
<keyword evidence="7 8" id="KW-0472">Membrane</keyword>
<evidence type="ECO:0000256" key="6">
    <source>
        <dbReference type="ARBA" id="ARBA00022989"/>
    </source>
</evidence>
<evidence type="ECO:0000256" key="3">
    <source>
        <dbReference type="ARBA" id="ARBA00022676"/>
    </source>
</evidence>
<gene>
    <name evidence="10" type="ORF">NK718_15325</name>
</gene>
<feature type="transmembrane region" description="Helical" evidence="8">
    <location>
        <begin position="286"/>
        <end position="309"/>
    </location>
</feature>
<dbReference type="InterPro" id="IPR003342">
    <property type="entry name" value="ArnT-like_N"/>
</dbReference>
<feature type="transmembrane region" description="Helical" evidence="8">
    <location>
        <begin position="132"/>
        <end position="150"/>
    </location>
</feature>
<feature type="transmembrane region" description="Helical" evidence="8">
    <location>
        <begin position="316"/>
        <end position="335"/>
    </location>
</feature>
<evidence type="ECO:0000313" key="11">
    <source>
        <dbReference type="Proteomes" id="UP001205890"/>
    </source>
</evidence>
<evidence type="ECO:0000256" key="2">
    <source>
        <dbReference type="ARBA" id="ARBA00022475"/>
    </source>
</evidence>
<protein>
    <submittedName>
        <fullName evidence="10">Glycosyltransferase family 39 protein</fullName>
    </submittedName>
</protein>
<dbReference type="EMBL" id="JANCLU010000015">
    <property type="protein sequence ID" value="MCP8939899.1"/>
    <property type="molecule type" value="Genomic_DNA"/>
</dbReference>
<reference evidence="10 11" key="1">
    <citation type="submission" date="2022-07" db="EMBL/GenBank/DDBJ databases">
        <authorList>
            <person name="Li W.-J."/>
            <person name="Deng Q.-Q."/>
        </authorList>
    </citation>
    <scope>NUCLEOTIDE SEQUENCE [LARGE SCALE GENOMIC DNA]</scope>
    <source>
        <strain evidence="10 11">SYSU M60028</strain>
    </source>
</reference>
<feature type="domain" description="ArnT-like N-terminal" evidence="9">
    <location>
        <begin position="42"/>
        <end position="253"/>
    </location>
</feature>
<evidence type="ECO:0000256" key="5">
    <source>
        <dbReference type="ARBA" id="ARBA00022692"/>
    </source>
</evidence>
<feature type="transmembrane region" description="Helical" evidence="8">
    <location>
        <begin position="400"/>
        <end position="420"/>
    </location>
</feature>
<evidence type="ECO:0000259" key="9">
    <source>
        <dbReference type="Pfam" id="PF02366"/>
    </source>
</evidence>
<dbReference type="PANTHER" id="PTHR33908">
    <property type="entry name" value="MANNOSYLTRANSFERASE YKCB-RELATED"/>
    <property type="match status" value="1"/>
</dbReference>
<evidence type="ECO:0000256" key="8">
    <source>
        <dbReference type="SAM" id="Phobius"/>
    </source>
</evidence>
<evidence type="ECO:0000313" key="10">
    <source>
        <dbReference type="EMBL" id="MCP8939899.1"/>
    </source>
</evidence>
<comment type="caution">
    <text evidence="10">The sequence shown here is derived from an EMBL/GenBank/DDBJ whole genome shotgun (WGS) entry which is preliminary data.</text>
</comment>
<dbReference type="Pfam" id="PF02366">
    <property type="entry name" value="PMT"/>
    <property type="match status" value="1"/>
</dbReference>
<feature type="transmembrane region" description="Helical" evidence="8">
    <location>
        <begin position="190"/>
        <end position="221"/>
    </location>
</feature>
<comment type="subcellular location">
    <subcellularLocation>
        <location evidence="1">Cell membrane</location>
        <topology evidence="1">Multi-pass membrane protein</topology>
    </subcellularLocation>
</comment>
<dbReference type="Proteomes" id="UP001205890">
    <property type="component" value="Unassembled WGS sequence"/>
</dbReference>
<feature type="transmembrane region" description="Helical" evidence="8">
    <location>
        <begin position="157"/>
        <end position="175"/>
    </location>
</feature>
<accession>A0ABT1LEI1</accession>
<evidence type="ECO:0000256" key="1">
    <source>
        <dbReference type="ARBA" id="ARBA00004651"/>
    </source>
</evidence>
<dbReference type="PANTHER" id="PTHR33908:SF3">
    <property type="entry name" value="UNDECAPRENYL PHOSPHATE-ALPHA-4-AMINO-4-DEOXY-L-ARABINOSE ARABINOSYL TRANSFERASE"/>
    <property type="match status" value="1"/>
</dbReference>
<keyword evidence="6 8" id="KW-1133">Transmembrane helix</keyword>
<feature type="transmembrane region" description="Helical" evidence="8">
    <location>
        <begin position="20"/>
        <end position="39"/>
    </location>
</feature>
<feature type="transmembrane region" description="Helical" evidence="8">
    <location>
        <begin position="103"/>
        <end position="126"/>
    </location>
</feature>
<feature type="transmembrane region" description="Helical" evidence="8">
    <location>
        <begin position="432"/>
        <end position="451"/>
    </location>
</feature>
<keyword evidence="3" id="KW-0328">Glycosyltransferase</keyword>
<keyword evidence="4" id="KW-0808">Transferase</keyword>
<dbReference type="RefSeq" id="WP_254744010.1">
    <property type="nucleotide sequence ID" value="NZ_JANCLU010000015.1"/>
</dbReference>
<feature type="transmembrane region" description="Helical" evidence="8">
    <location>
        <begin position="233"/>
        <end position="253"/>
    </location>
</feature>
<evidence type="ECO:0000256" key="4">
    <source>
        <dbReference type="ARBA" id="ARBA00022679"/>
    </source>
</evidence>
<keyword evidence="2" id="KW-1003">Cell membrane</keyword>
<feature type="transmembrane region" description="Helical" evidence="8">
    <location>
        <begin position="371"/>
        <end position="394"/>
    </location>
</feature>
<keyword evidence="5 8" id="KW-0812">Transmembrane</keyword>
<evidence type="ECO:0000256" key="7">
    <source>
        <dbReference type="ARBA" id="ARBA00023136"/>
    </source>
</evidence>
<keyword evidence="11" id="KW-1185">Reference proteome</keyword>
<dbReference type="InterPro" id="IPR050297">
    <property type="entry name" value="LipidA_mod_glycosyltrf_83"/>
</dbReference>
<organism evidence="10 11">
    <name type="scientific">Alsobacter ponti</name>
    <dbReference type="NCBI Taxonomy" id="2962936"/>
    <lineage>
        <taxon>Bacteria</taxon>
        <taxon>Pseudomonadati</taxon>
        <taxon>Pseudomonadota</taxon>
        <taxon>Alphaproteobacteria</taxon>
        <taxon>Hyphomicrobiales</taxon>
        <taxon>Alsobacteraceae</taxon>
        <taxon>Alsobacter</taxon>
    </lineage>
</organism>
<name>A0ABT1LEI1_9HYPH</name>